<evidence type="ECO:0000256" key="8">
    <source>
        <dbReference type="ARBA" id="ARBA00023136"/>
    </source>
</evidence>
<feature type="transmembrane region" description="Helical" evidence="9">
    <location>
        <begin position="117"/>
        <end position="136"/>
    </location>
</feature>
<dbReference type="PANTHER" id="PTHR32507">
    <property type="entry name" value="NA(+)/H(+) ANTIPORTER 1"/>
    <property type="match status" value="1"/>
</dbReference>
<evidence type="ECO:0000313" key="11">
    <source>
        <dbReference type="EMBL" id="BBY31412.1"/>
    </source>
</evidence>
<keyword evidence="4" id="KW-1003">Cell membrane</keyword>
<accession>A0A7I7QYM9</accession>
<feature type="transmembrane region" description="Helical" evidence="9">
    <location>
        <begin position="6"/>
        <end position="24"/>
    </location>
</feature>
<evidence type="ECO:0000256" key="9">
    <source>
        <dbReference type="SAM" id="Phobius"/>
    </source>
</evidence>
<evidence type="ECO:0000256" key="4">
    <source>
        <dbReference type="ARBA" id="ARBA00022475"/>
    </source>
</evidence>
<keyword evidence="7" id="KW-0406">Ion transport</keyword>
<dbReference type="Proteomes" id="UP000467193">
    <property type="component" value="Chromosome"/>
</dbReference>
<feature type="transmembrane region" description="Helical" evidence="9">
    <location>
        <begin position="305"/>
        <end position="325"/>
    </location>
</feature>
<dbReference type="AlphaFoldDB" id="A0A7I7QYM9"/>
<keyword evidence="2" id="KW-0813">Transport</keyword>
<evidence type="ECO:0000256" key="2">
    <source>
        <dbReference type="ARBA" id="ARBA00022448"/>
    </source>
</evidence>
<name>A0A7I7QYM9_9MYCO</name>
<dbReference type="GO" id="GO:0015297">
    <property type="term" value="F:antiporter activity"/>
    <property type="evidence" value="ECO:0007669"/>
    <property type="project" value="UniProtKB-KW"/>
</dbReference>
<comment type="subcellular location">
    <subcellularLocation>
        <location evidence="1">Cell membrane</location>
        <topology evidence="1">Multi-pass membrane protein</topology>
    </subcellularLocation>
</comment>
<sequence length="413" mass="43808">MGAETAFVLTLLVLCYAVVSGLIARWYFAPALVFVLFGMALGPFGFNVLEGGSDTSSFTVLAQLALTVILFNQAVALDLSAVVHRREVTFRLLVIGIPLALALGTLTALLILPVMPVWEAACLAAIVAPTEVALIHSLLGDRRVPERIRHALSTESGFYDGFALAALLAALALASDRNDPDPTRWGYFLLRTELLSVAVGLGIGAAGGWVISRSRARGWMSGTWAQLATLAVALLCFQLGEYLHGSGFVAAFSGGLAFAFAARRVGQTPDMPVSEAAGQLLELAVFALFGAYAVIVGWRDADWRVVVFALVVLLGVRLVAVSASLIRTDLTARQRLFVGWFGPRGIGTLVLGLIMVERGEIEQSSLITQVVAVTVTLSLVIHSASAWPGIRWLGAGPADDLTTPGEQSRTPLI</sequence>
<feature type="transmembrane region" description="Helical" evidence="9">
    <location>
        <begin position="157"/>
        <end position="174"/>
    </location>
</feature>
<dbReference type="EMBL" id="AP022588">
    <property type="protein sequence ID" value="BBY31412.1"/>
    <property type="molecule type" value="Genomic_DNA"/>
</dbReference>
<dbReference type="InterPro" id="IPR006153">
    <property type="entry name" value="Cation/H_exchanger_TM"/>
</dbReference>
<keyword evidence="3" id="KW-0050">Antiport</keyword>
<keyword evidence="5 9" id="KW-0812">Transmembrane</keyword>
<feature type="transmembrane region" description="Helical" evidence="9">
    <location>
        <begin position="61"/>
        <end position="83"/>
    </location>
</feature>
<proteinExistence type="predicted"/>
<evidence type="ECO:0000259" key="10">
    <source>
        <dbReference type="Pfam" id="PF00999"/>
    </source>
</evidence>
<organism evidence="11 12">
    <name type="scientific">Mycolicibacterium sediminis</name>
    <dbReference type="NCBI Taxonomy" id="1286180"/>
    <lineage>
        <taxon>Bacteria</taxon>
        <taxon>Bacillati</taxon>
        <taxon>Actinomycetota</taxon>
        <taxon>Actinomycetes</taxon>
        <taxon>Mycobacteriales</taxon>
        <taxon>Mycobacteriaceae</taxon>
        <taxon>Mycolicibacterium</taxon>
    </lineage>
</organism>
<evidence type="ECO:0000313" key="12">
    <source>
        <dbReference type="Proteomes" id="UP000467193"/>
    </source>
</evidence>
<evidence type="ECO:0000256" key="7">
    <source>
        <dbReference type="ARBA" id="ARBA00023065"/>
    </source>
</evidence>
<dbReference type="RefSeq" id="WP_163800910.1">
    <property type="nucleotide sequence ID" value="NZ_AP022588.1"/>
</dbReference>
<dbReference type="GO" id="GO:1902600">
    <property type="term" value="P:proton transmembrane transport"/>
    <property type="evidence" value="ECO:0007669"/>
    <property type="project" value="InterPro"/>
</dbReference>
<reference evidence="11 12" key="1">
    <citation type="journal article" date="2019" name="Emerg. Microbes Infect.">
        <title>Comprehensive subspecies identification of 175 nontuberculous mycobacteria species based on 7547 genomic profiles.</title>
        <authorList>
            <person name="Matsumoto Y."/>
            <person name="Kinjo T."/>
            <person name="Motooka D."/>
            <person name="Nabeya D."/>
            <person name="Jung N."/>
            <person name="Uechi K."/>
            <person name="Horii T."/>
            <person name="Iida T."/>
            <person name="Fujita J."/>
            <person name="Nakamura S."/>
        </authorList>
    </citation>
    <scope>NUCLEOTIDE SEQUENCE [LARGE SCALE GENOMIC DNA]</scope>
    <source>
        <strain evidence="11 12">JCM 17899</strain>
    </source>
</reference>
<evidence type="ECO:0000256" key="5">
    <source>
        <dbReference type="ARBA" id="ARBA00022692"/>
    </source>
</evidence>
<dbReference type="InterPro" id="IPR038770">
    <property type="entry name" value="Na+/solute_symporter_sf"/>
</dbReference>
<dbReference type="Gene3D" id="1.20.1530.20">
    <property type="match status" value="1"/>
</dbReference>
<evidence type="ECO:0000256" key="1">
    <source>
        <dbReference type="ARBA" id="ARBA00004651"/>
    </source>
</evidence>
<gene>
    <name evidence="11" type="ORF">MSEDJ_55080</name>
</gene>
<dbReference type="PANTHER" id="PTHR32507:SF8">
    <property type="entry name" value="CNH1P"/>
    <property type="match status" value="1"/>
</dbReference>
<dbReference type="GO" id="GO:0005886">
    <property type="term" value="C:plasma membrane"/>
    <property type="evidence" value="ECO:0007669"/>
    <property type="project" value="UniProtKB-SubCell"/>
</dbReference>
<protein>
    <submittedName>
        <fullName evidence="11">Sodium:proton antiporter</fullName>
    </submittedName>
</protein>
<dbReference type="KEGG" id="msei:MSEDJ_55080"/>
<feature type="transmembrane region" description="Helical" evidence="9">
    <location>
        <begin position="246"/>
        <end position="265"/>
    </location>
</feature>
<feature type="transmembrane region" description="Helical" evidence="9">
    <location>
        <begin position="90"/>
        <end position="111"/>
    </location>
</feature>
<feature type="domain" description="Cation/H+ exchanger transmembrane" evidence="10">
    <location>
        <begin position="16"/>
        <end position="383"/>
    </location>
</feature>
<evidence type="ECO:0000256" key="6">
    <source>
        <dbReference type="ARBA" id="ARBA00022989"/>
    </source>
</evidence>
<feature type="transmembrane region" description="Helical" evidence="9">
    <location>
        <begin position="277"/>
        <end position="299"/>
    </location>
</feature>
<feature type="transmembrane region" description="Helical" evidence="9">
    <location>
        <begin position="194"/>
        <end position="211"/>
    </location>
</feature>
<dbReference type="Pfam" id="PF00999">
    <property type="entry name" value="Na_H_Exchanger"/>
    <property type="match status" value="1"/>
</dbReference>
<keyword evidence="6 9" id="KW-1133">Transmembrane helix</keyword>
<keyword evidence="12" id="KW-1185">Reference proteome</keyword>
<feature type="transmembrane region" description="Helical" evidence="9">
    <location>
        <begin position="337"/>
        <end position="354"/>
    </location>
</feature>
<evidence type="ECO:0000256" key="3">
    <source>
        <dbReference type="ARBA" id="ARBA00022449"/>
    </source>
</evidence>
<keyword evidence="8 9" id="KW-0472">Membrane</keyword>